<evidence type="ECO:0000313" key="2">
    <source>
        <dbReference type="EMBL" id="RRT55796.1"/>
    </source>
</evidence>
<organism evidence="2 3">
    <name type="scientific">Ensete ventricosum</name>
    <name type="common">Abyssinian banana</name>
    <name type="synonym">Musa ensete</name>
    <dbReference type="NCBI Taxonomy" id="4639"/>
    <lineage>
        <taxon>Eukaryota</taxon>
        <taxon>Viridiplantae</taxon>
        <taxon>Streptophyta</taxon>
        <taxon>Embryophyta</taxon>
        <taxon>Tracheophyta</taxon>
        <taxon>Spermatophyta</taxon>
        <taxon>Magnoliopsida</taxon>
        <taxon>Liliopsida</taxon>
        <taxon>Zingiberales</taxon>
        <taxon>Musaceae</taxon>
        <taxon>Ensete</taxon>
    </lineage>
</organism>
<dbReference type="AlphaFoldDB" id="A0A426YVP3"/>
<name>A0A426YVP3_ENSVE</name>
<evidence type="ECO:0000256" key="1">
    <source>
        <dbReference type="SAM" id="MobiDB-lite"/>
    </source>
</evidence>
<comment type="caution">
    <text evidence="2">The sequence shown here is derived from an EMBL/GenBank/DDBJ whole genome shotgun (WGS) entry which is preliminary data.</text>
</comment>
<proteinExistence type="predicted"/>
<evidence type="ECO:0000313" key="3">
    <source>
        <dbReference type="Proteomes" id="UP000287651"/>
    </source>
</evidence>
<feature type="region of interest" description="Disordered" evidence="1">
    <location>
        <begin position="1"/>
        <end position="22"/>
    </location>
</feature>
<sequence>MKRRHRVRLEGNNSCGKGREEGTKMRQRLLLLRALLGGDTSSIGSSRGGFGRKMAAREGQRHRLRWRHRGRIATVAMSNNWCGEVGMKHGMKKAAIAIVEERSLSKGK</sequence>
<accession>A0A426YVP3</accession>
<dbReference type="Proteomes" id="UP000287651">
    <property type="component" value="Unassembled WGS sequence"/>
</dbReference>
<reference evidence="2 3" key="1">
    <citation type="journal article" date="2014" name="Agronomy (Basel)">
        <title>A Draft Genome Sequence for Ensete ventricosum, the Drought-Tolerant Tree Against Hunger.</title>
        <authorList>
            <person name="Harrison J."/>
            <person name="Moore K.A."/>
            <person name="Paszkiewicz K."/>
            <person name="Jones T."/>
            <person name="Grant M."/>
            <person name="Ambacheew D."/>
            <person name="Muzemil S."/>
            <person name="Studholme D.J."/>
        </authorList>
    </citation>
    <scope>NUCLEOTIDE SEQUENCE [LARGE SCALE GENOMIC DNA]</scope>
</reference>
<gene>
    <name evidence="2" type="ORF">B296_00035280</name>
</gene>
<protein>
    <submittedName>
        <fullName evidence="2">Uncharacterized protein</fullName>
    </submittedName>
</protein>
<dbReference type="EMBL" id="AMZH03009926">
    <property type="protein sequence ID" value="RRT55796.1"/>
    <property type="molecule type" value="Genomic_DNA"/>
</dbReference>